<evidence type="ECO:0000313" key="10">
    <source>
        <dbReference type="Proteomes" id="UP000323521"/>
    </source>
</evidence>
<dbReference type="PANTHER" id="PTHR30252:SF4">
    <property type="entry name" value="CARBON STARVATION"/>
    <property type="match status" value="1"/>
</dbReference>
<feature type="transmembrane region" description="Helical" evidence="7">
    <location>
        <begin position="240"/>
        <end position="259"/>
    </location>
</feature>
<keyword evidence="10" id="KW-1185">Reference proteome</keyword>
<feature type="transmembrane region" description="Helical" evidence="7">
    <location>
        <begin position="161"/>
        <end position="179"/>
    </location>
</feature>
<name>A0A3G1KSK9_FORW1</name>
<dbReference type="InterPro" id="IPR051605">
    <property type="entry name" value="CstA"/>
</dbReference>
<accession>A0A3G1KSK9</accession>
<feature type="transmembrane region" description="Helical" evidence="7">
    <location>
        <begin position="129"/>
        <end position="155"/>
    </location>
</feature>
<keyword evidence="5 7" id="KW-1133">Transmembrane helix</keyword>
<evidence type="ECO:0000256" key="7">
    <source>
        <dbReference type="SAM" id="Phobius"/>
    </source>
</evidence>
<dbReference type="GO" id="GO:0009267">
    <property type="term" value="P:cellular response to starvation"/>
    <property type="evidence" value="ECO:0007669"/>
    <property type="project" value="InterPro"/>
</dbReference>
<feature type="transmembrane region" description="Helical" evidence="7">
    <location>
        <begin position="416"/>
        <end position="435"/>
    </location>
</feature>
<proteinExistence type="inferred from homology"/>
<reference evidence="9 10" key="1">
    <citation type="submission" date="2016-10" db="EMBL/GenBank/DDBJ databases">
        <title>Complete Genome Sequence of Peptococcaceae strain DCMF.</title>
        <authorList>
            <person name="Edwards R.J."/>
            <person name="Holland S.I."/>
            <person name="Deshpande N.P."/>
            <person name="Wong Y.K."/>
            <person name="Ertan H."/>
            <person name="Manefield M."/>
            <person name="Russell T.L."/>
            <person name="Lee M.J."/>
        </authorList>
    </citation>
    <scope>NUCLEOTIDE SEQUENCE [LARGE SCALE GENOMIC DNA]</scope>
    <source>
        <strain evidence="9 10">DCMF</strain>
    </source>
</reference>
<evidence type="ECO:0000256" key="5">
    <source>
        <dbReference type="ARBA" id="ARBA00022989"/>
    </source>
</evidence>
<feature type="transmembrane region" description="Helical" evidence="7">
    <location>
        <begin position="375"/>
        <end position="395"/>
    </location>
</feature>
<evidence type="ECO:0000256" key="4">
    <source>
        <dbReference type="ARBA" id="ARBA00022692"/>
    </source>
</evidence>
<protein>
    <recommendedName>
        <fullName evidence="8">CstA N-terminal domain-containing protein</fullName>
    </recommendedName>
</protein>
<comment type="subcellular location">
    <subcellularLocation>
        <location evidence="1">Cell membrane</location>
        <topology evidence="1">Multi-pass membrane protein</topology>
    </subcellularLocation>
</comment>
<evidence type="ECO:0000259" key="8">
    <source>
        <dbReference type="Pfam" id="PF02554"/>
    </source>
</evidence>
<feature type="transmembrane region" description="Helical" evidence="7">
    <location>
        <begin position="215"/>
        <end position="235"/>
    </location>
</feature>
<feature type="transmembrane region" description="Helical" evidence="7">
    <location>
        <begin position="186"/>
        <end position="209"/>
    </location>
</feature>
<dbReference type="PANTHER" id="PTHR30252">
    <property type="entry name" value="INNER MEMBRANE PEPTIDE TRANSPORTER"/>
    <property type="match status" value="1"/>
</dbReference>
<sequence>MNALYFTLVTYTLLVVGTIGCKKWVEKIYPPDVNMVTPAISMRDGLDFEPLDLNVALGHYFMTIAGAAPIVAAILGMMWGWLPATIYLVFAVTFLGSPSEFTTLMFSLRNKAASLGTVCRDKIGEATGTYISIILFFVCTLTYAVMGSLLCATLAKIPTAGIPTISIILVSVLFGFLRYKTKLGLTLSTVIALAIWTATIVLGIKYPLVLTENQWSIGVAIYVLIACFTPIQWLLAPRDYLNSFILVVGLALGSVALLVGHPTFNIPAFTSFETARGYLYPGIIATIGCGAINGMHAIVSMGTTPKQLKNEKEAYWITAIGTRGETVIGLMSIALIASFYNYDGFLTSVVSNPGPTFSMALGKTFSYIGISEQTGLVIGALTLTGFIITTVDGYARTGRLILGELVKKTPAEKFLGNPYIGSFMVVLIGLYLLYSSPFGELWSGFSLIAIQLTIYAYSLAILRRIEEKKAFDGHFILWVVLPGIFMLVTTIVAMVMFLVKYLNEGAWIPSVIIVALMVLTALTLLQVNNKMKILKNKEQVEAVM</sequence>
<keyword evidence="6 7" id="KW-0472">Membrane</keyword>
<comment type="similarity">
    <text evidence="2">Belongs to the peptide transporter carbon starvation (CstA) (TC 2.A.114) family.</text>
</comment>
<feature type="transmembrane region" description="Helical" evidence="7">
    <location>
        <begin position="60"/>
        <end position="81"/>
    </location>
</feature>
<evidence type="ECO:0000256" key="6">
    <source>
        <dbReference type="ARBA" id="ARBA00023136"/>
    </source>
</evidence>
<feature type="transmembrane region" description="Helical" evidence="7">
    <location>
        <begin position="314"/>
        <end position="340"/>
    </location>
</feature>
<dbReference type="RefSeq" id="WP_148134703.1">
    <property type="nucleotide sequence ID" value="NZ_CP017634.1"/>
</dbReference>
<dbReference type="Pfam" id="PF02554">
    <property type="entry name" value="CstA"/>
    <property type="match status" value="2"/>
</dbReference>
<dbReference type="GO" id="GO:0005886">
    <property type="term" value="C:plasma membrane"/>
    <property type="evidence" value="ECO:0007669"/>
    <property type="project" value="UniProtKB-SubCell"/>
</dbReference>
<feature type="transmembrane region" description="Helical" evidence="7">
    <location>
        <begin position="279"/>
        <end position="302"/>
    </location>
</feature>
<keyword evidence="3" id="KW-1003">Cell membrane</keyword>
<feature type="domain" description="CstA N-terminal" evidence="8">
    <location>
        <begin position="2"/>
        <end position="337"/>
    </location>
</feature>
<feature type="domain" description="CstA N-terminal" evidence="8">
    <location>
        <begin position="351"/>
        <end position="493"/>
    </location>
</feature>
<evidence type="ECO:0000313" key="9">
    <source>
        <dbReference type="EMBL" id="ATW25448.1"/>
    </source>
</evidence>
<dbReference type="Proteomes" id="UP000323521">
    <property type="component" value="Chromosome"/>
</dbReference>
<feature type="transmembrane region" description="Helical" evidence="7">
    <location>
        <begin position="505"/>
        <end position="527"/>
    </location>
</feature>
<feature type="transmembrane region" description="Helical" evidence="7">
    <location>
        <begin position="6"/>
        <end position="25"/>
    </location>
</feature>
<evidence type="ECO:0000256" key="3">
    <source>
        <dbReference type="ARBA" id="ARBA00022475"/>
    </source>
</evidence>
<feature type="transmembrane region" description="Helical" evidence="7">
    <location>
        <begin position="441"/>
        <end position="463"/>
    </location>
</feature>
<feature type="transmembrane region" description="Helical" evidence="7">
    <location>
        <begin position="87"/>
        <end position="108"/>
    </location>
</feature>
<evidence type="ECO:0000256" key="2">
    <source>
        <dbReference type="ARBA" id="ARBA00007755"/>
    </source>
</evidence>
<dbReference type="KEGG" id="fwa:DCMF_12270"/>
<dbReference type="AlphaFoldDB" id="A0A3G1KSK9"/>
<gene>
    <name evidence="9" type="ORF">DCMF_12270</name>
</gene>
<dbReference type="OrthoDB" id="9761224at2"/>
<dbReference type="EMBL" id="CP017634">
    <property type="protein sequence ID" value="ATW25448.1"/>
    <property type="molecule type" value="Genomic_DNA"/>
</dbReference>
<organism evidence="9 10">
    <name type="scientific">Formimonas warabiya</name>
    <dbReference type="NCBI Taxonomy" id="1761012"/>
    <lineage>
        <taxon>Bacteria</taxon>
        <taxon>Bacillati</taxon>
        <taxon>Bacillota</taxon>
        <taxon>Clostridia</taxon>
        <taxon>Eubacteriales</taxon>
        <taxon>Peptococcaceae</taxon>
        <taxon>Candidatus Formimonas</taxon>
    </lineage>
</organism>
<dbReference type="InterPro" id="IPR003706">
    <property type="entry name" value="CstA_N"/>
</dbReference>
<evidence type="ECO:0000256" key="1">
    <source>
        <dbReference type="ARBA" id="ARBA00004651"/>
    </source>
</evidence>
<feature type="transmembrane region" description="Helical" evidence="7">
    <location>
        <begin position="475"/>
        <end position="499"/>
    </location>
</feature>
<keyword evidence="4 7" id="KW-0812">Transmembrane</keyword>